<dbReference type="SUPFAM" id="SSF53098">
    <property type="entry name" value="Ribonuclease H-like"/>
    <property type="match status" value="1"/>
</dbReference>
<dbReference type="InterPro" id="IPR013103">
    <property type="entry name" value="RVT_2"/>
</dbReference>
<dbReference type="InterPro" id="IPR057670">
    <property type="entry name" value="SH3_retrovirus"/>
</dbReference>
<feature type="domain" description="Integrase catalytic" evidence="3">
    <location>
        <begin position="345"/>
        <end position="511"/>
    </location>
</feature>
<keyword evidence="5" id="KW-1185">Reference proteome</keyword>
<dbReference type="SUPFAM" id="SSF56672">
    <property type="entry name" value="DNA/RNA polymerases"/>
    <property type="match status" value="1"/>
</dbReference>
<dbReference type="OrthoDB" id="997331at2759"/>
<dbReference type="Gene3D" id="3.30.420.10">
    <property type="entry name" value="Ribonuclease H-like superfamily/Ribonuclease H"/>
    <property type="match status" value="1"/>
</dbReference>
<dbReference type="Proteomes" id="UP000701853">
    <property type="component" value="Chromosome 10"/>
</dbReference>
<organism evidence="4 5">
    <name type="scientific">Gossypium anomalum</name>
    <dbReference type="NCBI Taxonomy" id="47600"/>
    <lineage>
        <taxon>Eukaryota</taxon>
        <taxon>Viridiplantae</taxon>
        <taxon>Streptophyta</taxon>
        <taxon>Embryophyta</taxon>
        <taxon>Tracheophyta</taxon>
        <taxon>Spermatophyta</taxon>
        <taxon>Magnoliopsida</taxon>
        <taxon>eudicotyledons</taxon>
        <taxon>Gunneridae</taxon>
        <taxon>Pentapetalae</taxon>
        <taxon>rosids</taxon>
        <taxon>malvids</taxon>
        <taxon>Malvales</taxon>
        <taxon>Malvaceae</taxon>
        <taxon>Malvoideae</taxon>
        <taxon>Gossypium</taxon>
    </lineage>
</organism>
<dbReference type="AlphaFoldDB" id="A0A8J6CWB3"/>
<dbReference type="GO" id="GO:0004190">
    <property type="term" value="F:aspartic-type endopeptidase activity"/>
    <property type="evidence" value="ECO:0007669"/>
    <property type="project" value="UniProtKB-KW"/>
</dbReference>
<dbReference type="InterPro" id="IPR054722">
    <property type="entry name" value="PolX-like_BBD"/>
</dbReference>
<dbReference type="PANTHER" id="PTHR11439">
    <property type="entry name" value="GAG-POL-RELATED RETROTRANSPOSON"/>
    <property type="match status" value="1"/>
</dbReference>
<name>A0A8J6CWB3_9ROSI</name>
<keyword evidence="1" id="KW-0378">Hydrolase</keyword>
<dbReference type="CDD" id="cd09272">
    <property type="entry name" value="RNase_HI_RT_Ty1"/>
    <property type="match status" value="1"/>
</dbReference>
<feature type="region of interest" description="Disordered" evidence="2">
    <location>
        <begin position="188"/>
        <end position="222"/>
    </location>
</feature>
<dbReference type="EMBL" id="JAHUZN010000010">
    <property type="protein sequence ID" value="KAG8482348.1"/>
    <property type="molecule type" value="Genomic_DNA"/>
</dbReference>
<dbReference type="GO" id="GO:0015074">
    <property type="term" value="P:DNA integration"/>
    <property type="evidence" value="ECO:0007669"/>
    <property type="project" value="InterPro"/>
</dbReference>
<evidence type="ECO:0000256" key="2">
    <source>
        <dbReference type="SAM" id="MobiDB-lite"/>
    </source>
</evidence>
<evidence type="ECO:0000259" key="3">
    <source>
        <dbReference type="PROSITE" id="PS50994"/>
    </source>
</evidence>
<comment type="caution">
    <text evidence="4">The sequence shown here is derived from an EMBL/GenBank/DDBJ whole genome shotgun (WGS) entry which is preliminary data.</text>
</comment>
<dbReference type="Pfam" id="PF07727">
    <property type="entry name" value="RVT_2"/>
    <property type="match status" value="1"/>
</dbReference>
<dbReference type="GO" id="GO:0003676">
    <property type="term" value="F:nucleic acid binding"/>
    <property type="evidence" value="ECO:0007669"/>
    <property type="project" value="InterPro"/>
</dbReference>
<dbReference type="Pfam" id="PF00665">
    <property type="entry name" value="rve"/>
    <property type="match status" value="1"/>
</dbReference>
<dbReference type="InterPro" id="IPR012337">
    <property type="entry name" value="RNaseH-like_sf"/>
</dbReference>
<dbReference type="PROSITE" id="PS50994">
    <property type="entry name" value="INTEGRASE"/>
    <property type="match status" value="1"/>
</dbReference>
<keyword evidence="1" id="KW-0645">Protease</keyword>
<reference evidence="4 5" key="1">
    <citation type="journal article" date="2021" name="bioRxiv">
        <title>The Gossypium anomalum genome as a resource for cotton improvement and evolutionary analysis of hybrid incompatibility.</title>
        <authorList>
            <person name="Grover C.E."/>
            <person name="Yuan D."/>
            <person name="Arick M.A."/>
            <person name="Miller E.R."/>
            <person name="Hu G."/>
            <person name="Peterson D.G."/>
            <person name="Wendel J.F."/>
            <person name="Udall J.A."/>
        </authorList>
    </citation>
    <scope>NUCLEOTIDE SEQUENCE [LARGE SCALE GENOMIC DNA]</scope>
    <source>
        <strain evidence="4">JFW-Udall</strain>
        <tissue evidence="4">Leaf</tissue>
    </source>
</reference>
<dbReference type="InterPro" id="IPR036397">
    <property type="entry name" value="RNaseH_sf"/>
</dbReference>
<proteinExistence type="predicted"/>
<dbReference type="Pfam" id="PF25597">
    <property type="entry name" value="SH3_retrovirus"/>
    <property type="match status" value="1"/>
</dbReference>
<evidence type="ECO:0000313" key="4">
    <source>
        <dbReference type="EMBL" id="KAG8482348.1"/>
    </source>
</evidence>
<gene>
    <name evidence="4" type="ORF">CXB51_027321</name>
</gene>
<evidence type="ECO:0000256" key="1">
    <source>
        <dbReference type="ARBA" id="ARBA00022750"/>
    </source>
</evidence>
<dbReference type="PANTHER" id="PTHR11439:SF455">
    <property type="entry name" value="RLK (RECEPTOR-LIKE PROTEIN KINASE) 8, PUTATIVE-RELATED"/>
    <property type="match status" value="1"/>
</dbReference>
<evidence type="ECO:0000313" key="5">
    <source>
        <dbReference type="Proteomes" id="UP000701853"/>
    </source>
</evidence>
<sequence>MVVSTSSELLTFSKLVDILMVFESRHLQAACDVPLVAYVVQASSAAPEYDARGAPGGRATSGSRGGRVFRSRVQCQICNRFGHVAQRCYYRFDREYGGSSEAMATGGGEYFRARPPVPKSEGGQWATSCKKAASEFGPAARVWLCDCYWAIFSRSNGSTLWPSGLQPYFGAPYVSQQSPGSPVANCVRLDRSVPPTPPEVPWHTKPRARVPDVNNSQGIGLPRISDFRASDFSDTSRYDSSYGSVDPCVPTPTGSASWYPDSRASNHVCQNAADLNASTPYSGTSELLMGNGALIQILSVGDTVIYANSKLLRLSNVLCVPSIRKNLLSVSQFARDNNFSVDSLLSSPPMSAVYNGPASVACEGHLYYVSFVDMCSRFTWVYLIKRKYQAIEYFSQFKKMVATQFRKTIKKFQSDWGSEFRAFAPILIDQGILHRISCPHTSEQNGVAERKHRHIVETGLTLLAQANLPMQHWAMPFAVQFISLIGFLLRFFKRYKLDFQSQPYIFLGYSSQHKGYYCLTPEGPVIISRHVVFDEHQFLFSLPTVLDAVRSPSSDTYVPLVQRAPPPVSVAPSMTFCPLSGSNSEAFSREVVRAESDTLSTPCSLLASVPNASRSGLKGSSSVPTPLEVSILISCRNTHPMVIQSKASVFKPNVLSAKTVEFEPCFVDEAFAHPEWKSAARLVTKGCAQVPRYDFKETFSPVVKPATIRVILSIAVSKGWSLRQVDVNNAFLNGDLDTEVFMQQPPGFVRFGSDGKPLVCRLQKALYRLRQVPRAWFDKLKQFLSSVGFTVSRSDASFFVRIASGTTLYVLVYVDDIIITGNDSTAITSFVQQLHATFSLKYMGDLRYFLGIEVTRSSSGSTQLSKDDGNRLCDPTEYRSLAGALQYVVLTRPDISYAVNRICQFMHSPTTTHIIFLKRILRYLYGTLNYGIVIRPSSRLSLVGYADANWGLNFDDSCSTGFCVYFDDAPVSWCSKKQQVVYRSTAEAEYQGLAVATSDVTWLILLLYELQVQSPDTPTIWCDSSSAVAVAANPVLHSKFKHVDLDLFFVREKVTSGALVVGEVPACDQVADIFTKPLFVTNFT</sequence>
<keyword evidence="1" id="KW-0064">Aspartyl protease</keyword>
<dbReference type="Pfam" id="PF22936">
    <property type="entry name" value="Pol_BBD"/>
    <property type="match status" value="1"/>
</dbReference>
<accession>A0A8J6CWB3</accession>
<protein>
    <recommendedName>
        <fullName evidence="3">Integrase catalytic domain-containing protein</fullName>
    </recommendedName>
</protein>
<dbReference type="InterPro" id="IPR043502">
    <property type="entry name" value="DNA/RNA_pol_sf"/>
</dbReference>
<dbReference type="InterPro" id="IPR001584">
    <property type="entry name" value="Integrase_cat-core"/>
</dbReference>